<feature type="compositionally biased region" description="Basic and acidic residues" evidence="4">
    <location>
        <begin position="156"/>
        <end position="166"/>
    </location>
</feature>
<feature type="region of interest" description="Disordered" evidence="4">
    <location>
        <begin position="405"/>
        <end position="430"/>
    </location>
</feature>
<dbReference type="GO" id="GO:0015031">
    <property type="term" value="P:protein transport"/>
    <property type="evidence" value="ECO:0007669"/>
    <property type="project" value="UniProtKB-KW"/>
</dbReference>
<dbReference type="GO" id="GO:0000145">
    <property type="term" value="C:exocyst"/>
    <property type="evidence" value="ECO:0000318"/>
    <property type="project" value="GO_Central"/>
</dbReference>
<keyword evidence="3" id="KW-0268">Exocytosis</keyword>
<dbReference type="PANTHER" id="PTHR12542">
    <property type="entry name" value="EXOCYST COMPLEX PROTEIN EXO70"/>
    <property type="match status" value="1"/>
</dbReference>
<organism evidence="6">
    <name type="scientific">Manihot esculenta</name>
    <name type="common">Cassava</name>
    <name type="synonym">Jatropha manihot</name>
    <dbReference type="NCBI Taxonomy" id="3983"/>
    <lineage>
        <taxon>Eukaryota</taxon>
        <taxon>Viridiplantae</taxon>
        <taxon>Streptophyta</taxon>
        <taxon>Embryophyta</taxon>
        <taxon>Tracheophyta</taxon>
        <taxon>Spermatophyta</taxon>
        <taxon>Magnoliopsida</taxon>
        <taxon>eudicotyledons</taxon>
        <taxon>Gunneridae</taxon>
        <taxon>Pentapetalae</taxon>
        <taxon>rosids</taxon>
        <taxon>fabids</taxon>
        <taxon>Malpighiales</taxon>
        <taxon>Euphorbiaceae</taxon>
        <taxon>Crotonoideae</taxon>
        <taxon>Manihoteae</taxon>
        <taxon>Manihot</taxon>
    </lineage>
</organism>
<dbReference type="EMBL" id="CM004399">
    <property type="protein sequence ID" value="OAY32294.1"/>
    <property type="molecule type" value="Genomic_DNA"/>
</dbReference>
<sequence length="645" mass="74015">MDDFAANEPADPMEEEPAPELSLSQVLDDVDRFLETLSETKYNFNPPEVPNSVESFLTIVEKNLAKCDSKNQEKDLSFYECLIRISRLTSLFSGFKTHPLIATPLNRSSSALHHSMSLLDSEFRTILESGIHNQNQNNSSDPKTPKASKQPPFGTHQHENSDRGGVQEEEFPAYSLVSISKMNRIATAMISLGYEKECCMAYNMIRNDVFNHELDKLGLTHTSIEDVQRMQWENLEGEITAWIDILSRCYSVLFSREMKLCNSIFSEYPSVSKRLFSDVAFAVTTRFLNFAEAVALTKQSAEKLFKFLDMYETLTEMIPVIDTTNHPRDLKGDICAAKSLLGEAAVSIFSDLEYSIRRDHTRTPVPSGAVHPLTRYTMNYLKYACEYKDTLEQVFLDHQKMEEGNAGAGKCNQPDGEITEDANEDGKPKTSPFSMQLNIIIDLLDENLEMKSKFYRDPALRYVFLMNNGRYILQKIKGSTETNHTIGANWCKKRTTDLRQYHKGYTRESWSILLQCLSHAGLLVHGKVVKHVLKERFKMFNSMLDEIHKTQSTWIVTDKQLQSELRVSISAVVIPAYRSFLGRFQQCLSGGRQTEKYVKYQPEDIEKLIDELFDGIPIINREEIIISINTKWKKRKRINRLAFFY</sequence>
<keyword evidence="2 3" id="KW-0813">Transport</keyword>
<dbReference type="AlphaFoldDB" id="A0A2C9UMR0"/>
<feature type="domain" description="Exocyst complex subunit Exo70 C-terminal" evidence="5">
    <location>
        <begin position="241"/>
        <end position="611"/>
    </location>
</feature>
<dbReference type="InterPro" id="IPR046364">
    <property type="entry name" value="Exo70_C"/>
</dbReference>
<feature type="compositionally biased region" description="Polar residues" evidence="4">
    <location>
        <begin position="132"/>
        <end position="142"/>
    </location>
</feature>
<evidence type="ECO:0000256" key="2">
    <source>
        <dbReference type="ARBA" id="ARBA00022448"/>
    </source>
</evidence>
<dbReference type="InterPro" id="IPR004140">
    <property type="entry name" value="Exo70"/>
</dbReference>
<dbReference type="GO" id="GO:0006887">
    <property type="term" value="P:exocytosis"/>
    <property type="evidence" value="ECO:0000318"/>
    <property type="project" value="GO_Central"/>
</dbReference>
<dbReference type="InterPro" id="IPR016159">
    <property type="entry name" value="Cullin_repeat-like_dom_sf"/>
</dbReference>
<feature type="region of interest" description="Disordered" evidence="4">
    <location>
        <begin position="132"/>
        <end position="166"/>
    </location>
</feature>
<name>A0A2C9UMR0_MANES</name>
<dbReference type="Gene3D" id="1.20.1280.170">
    <property type="entry name" value="Exocyst complex component Exo70"/>
    <property type="match status" value="1"/>
</dbReference>
<evidence type="ECO:0000259" key="5">
    <source>
        <dbReference type="Pfam" id="PF03081"/>
    </source>
</evidence>
<reference evidence="6" key="1">
    <citation type="submission" date="2016-02" db="EMBL/GenBank/DDBJ databases">
        <title>WGS assembly of Manihot esculenta.</title>
        <authorList>
            <person name="Bredeson J.V."/>
            <person name="Prochnik S.E."/>
            <person name="Lyons J.B."/>
            <person name="Schmutz J."/>
            <person name="Grimwood J."/>
            <person name="Vrebalov J."/>
            <person name="Bart R.S."/>
            <person name="Amuge T."/>
            <person name="Ferguson M.E."/>
            <person name="Green R."/>
            <person name="Putnam N."/>
            <person name="Stites J."/>
            <person name="Rounsley S."/>
            <person name="Rokhsar D.S."/>
        </authorList>
    </citation>
    <scope>NUCLEOTIDE SEQUENCE [LARGE SCALE GENOMIC DNA]</scope>
    <source>
        <tissue evidence="6">Leaf</tissue>
    </source>
</reference>
<evidence type="ECO:0000313" key="6">
    <source>
        <dbReference type="EMBL" id="OAY32294.1"/>
    </source>
</evidence>
<comment type="similarity">
    <text evidence="1 3">Belongs to the EXO70 family.</text>
</comment>
<dbReference type="Pfam" id="PF03081">
    <property type="entry name" value="Exo70_C"/>
    <property type="match status" value="1"/>
</dbReference>
<dbReference type="PANTHER" id="PTHR12542:SF127">
    <property type="entry name" value="EXOCYST COMPLEX COMPONENT EXO70C1"/>
    <property type="match status" value="1"/>
</dbReference>
<dbReference type="SUPFAM" id="SSF74788">
    <property type="entry name" value="Cullin repeat-like"/>
    <property type="match status" value="1"/>
</dbReference>
<keyword evidence="3" id="KW-0653">Protein transport</keyword>
<feature type="region of interest" description="Disordered" evidence="4">
    <location>
        <begin position="1"/>
        <end position="22"/>
    </location>
</feature>
<dbReference type="OrthoDB" id="1922221at2759"/>
<protein>
    <recommendedName>
        <fullName evidence="3">Exocyst subunit Exo70 family protein</fullName>
    </recommendedName>
</protein>
<comment type="function">
    <text evidence="3">Component of the exocyst complex.</text>
</comment>
<evidence type="ECO:0000256" key="3">
    <source>
        <dbReference type="RuleBase" id="RU365026"/>
    </source>
</evidence>
<gene>
    <name evidence="6" type="ORF">MANES_13G007100</name>
</gene>
<dbReference type="GO" id="GO:0005546">
    <property type="term" value="F:phosphatidylinositol-4,5-bisphosphate binding"/>
    <property type="evidence" value="ECO:0007669"/>
    <property type="project" value="InterPro"/>
</dbReference>
<evidence type="ECO:0000256" key="4">
    <source>
        <dbReference type="SAM" id="MobiDB-lite"/>
    </source>
</evidence>
<evidence type="ECO:0000256" key="1">
    <source>
        <dbReference type="ARBA" id="ARBA00006756"/>
    </source>
</evidence>
<accession>A0A2C9UMR0</accession>
<dbReference type="STRING" id="3983.A0A2C9UMR0"/>
<proteinExistence type="inferred from homology"/>
<feature type="compositionally biased region" description="Acidic residues" evidence="4">
    <location>
        <begin position="1"/>
        <end position="18"/>
    </location>
</feature>